<comment type="caution">
    <text evidence="2">The sequence shown here is derived from an EMBL/GenBank/DDBJ whole genome shotgun (WGS) entry which is preliminary data.</text>
</comment>
<dbReference type="eggNOG" id="COG4245">
    <property type="taxonomic scope" value="Bacteria"/>
</dbReference>
<gene>
    <name evidence="2" type="ORF">SUBVAR_07192</name>
</gene>
<evidence type="ECO:0000313" key="2">
    <source>
        <dbReference type="EMBL" id="EFB74537.1"/>
    </source>
</evidence>
<dbReference type="SUPFAM" id="SSF53300">
    <property type="entry name" value="vWA-like"/>
    <property type="match status" value="1"/>
</dbReference>
<dbReference type="AlphaFoldDB" id="D1PS09"/>
<sequence length="246" mass="27389">MQDLVENPTPRVPICLCLDTSGSMGAVQGDCVDTGKTLFEDGRQWNLVTGGTSRLDELQKGIKLFYNSVREDEVARYAAEICIVTFDSEAKCRMDFANLDRQSDLPELTATGDTAMGEGVNLALDLLESRKREYQDKGVDYFQPWLVLMTDGVPNGNEGEFERAVQRCRDMEAQKKLTVFPIAIGDEGDQTALAKFSAKRPPLKLQGLKFREFFAWLSQSVAKTSQSMPGETIKLDLNSIQGWAEL</sequence>
<dbReference type="HOGENOM" id="CLU_082324_2_0_9"/>
<keyword evidence="3" id="KW-1185">Reference proteome</keyword>
<dbReference type="SMART" id="SM00327">
    <property type="entry name" value="VWA"/>
    <property type="match status" value="1"/>
</dbReference>
<dbReference type="Pfam" id="PF00092">
    <property type="entry name" value="VWA"/>
    <property type="match status" value="1"/>
</dbReference>
<name>D1PS09_9FIRM</name>
<dbReference type="Gene3D" id="3.40.50.410">
    <property type="entry name" value="von Willebrand factor, type A domain"/>
    <property type="match status" value="1"/>
</dbReference>
<evidence type="ECO:0000313" key="3">
    <source>
        <dbReference type="Proteomes" id="UP000003438"/>
    </source>
</evidence>
<reference evidence="2" key="1">
    <citation type="submission" date="2009-12" db="EMBL/GenBank/DDBJ databases">
        <authorList>
            <person name="Weinstock G."/>
            <person name="Sodergren E."/>
            <person name="Clifton S."/>
            <person name="Fulton L."/>
            <person name="Fulton B."/>
            <person name="Courtney L."/>
            <person name="Fronick C."/>
            <person name="Harrison M."/>
            <person name="Strong C."/>
            <person name="Farmer C."/>
            <person name="Delahaunty K."/>
            <person name="Markovic C."/>
            <person name="Hall O."/>
            <person name="Minx P."/>
            <person name="Tomlinson C."/>
            <person name="Mitreva M."/>
            <person name="Nelson J."/>
            <person name="Hou S."/>
            <person name="Wollam A."/>
            <person name="Pepin K.H."/>
            <person name="Johnson M."/>
            <person name="Bhonagiri V."/>
            <person name="Nash W.E."/>
            <person name="Warren W."/>
            <person name="Chinwalla A."/>
            <person name="Mardis E.R."/>
            <person name="Wilson R.K."/>
        </authorList>
    </citation>
    <scope>NUCLEOTIDE SEQUENCE [LARGE SCALE GENOMIC DNA]</scope>
    <source>
        <strain evidence="2">DSM 15176</strain>
    </source>
</reference>
<protein>
    <submittedName>
        <fullName evidence="2">von Willebrand factor type A domain protein</fullName>
    </submittedName>
</protein>
<organism evidence="2 3">
    <name type="scientific">Subdoligranulum variabile DSM 15176</name>
    <dbReference type="NCBI Taxonomy" id="411471"/>
    <lineage>
        <taxon>Bacteria</taxon>
        <taxon>Bacillati</taxon>
        <taxon>Bacillota</taxon>
        <taxon>Clostridia</taxon>
        <taxon>Eubacteriales</taxon>
        <taxon>Oscillospiraceae</taxon>
        <taxon>Subdoligranulum</taxon>
    </lineage>
</organism>
<dbReference type="STRING" id="411471.SUBVAR_07192"/>
<evidence type="ECO:0000259" key="1">
    <source>
        <dbReference type="PROSITE" id="PS50234"/>
    </source>
</evidence>
<accession>D1PS09</accession>
<dbReference type="PROSITE" id="PS50234">
    <property type="entry name" value="VWFA"/>
    <property type="match status" value="1"/>
</dbReference>
<dbReference type="InterPro" id="IPR002035">
    <property type="entry name" value="VWF_A"/>
</dbReference>
<dbReference type="Proteomes" id="UP000003438">
    <property type="component" value="Unassembled WGS sequence"/>
</dbReference>
<dbReference type="InterPro" id="IPR036465">
    <property type="entry name" value="vWFA_dom_sf"/>
</dbReference>
<feature type="domain" description="VWFA" evidence="1">
    <location>
        <begin position="13"/>
        <end position="228"/>
    </location>
</feature>
<dbReference type="InterPro" id="IPR011392">
    <property type="entry name" value="Tellurite-R_TerY"/>
</dbReference>
<dbReference type="PIRSF" id="PIRSF020634">
    <property type="entry name" value="TerY_vWA"/>
    <property type="match status" value="1"/>
</dbReference>
<proteinExistence type="predicted"/>
<dbReference type="EMBL" id="ACBY02000068">
    <property type="protein sequence ID" value="EFB74537.1"/>
    <property type="molecule type" value="Genomic_DNA"/>
</dbReference>